<dbReference type="GO" id="GO:0006048">
    <property type="term" value="P:UDP-N-acetylglucosamine biosynthetic process"/>
    <property type="evidence" value="ECO:0007669"/>
    <property type="project" value="TreeGrafter"/>
</dbReference>
<keyword evidence="10" id="KW-1185">Reference proteome</keyword>
<evidence type="ECO:0000256" key="1">
    <source>
        <dbReference type="ARBA" id="ARBA00001936"/>
    </source>
</evidence>
<dbReference type="eggNOG" id="KOG2388">
    <property type="taxonomic scope" value="Eukaryota"/>
</dbReference>
<comment type="similarity">
    <text evidence="5">Belongs to the USP family.</text>
</comment>
<proteinExistence type="inferred from homology"/>
<dbReference type="PANTHER" id="PTHR11952:SF9">
    <property type="entry name" value="UDP-SUGAR PYROPHOSPHORYLASE"/>
    <property type="match status" value="1"/>
</dbReference>
<dbReference type="AlphaFoldDB" id="A0A0D3IE79"/>
<evidence type="ECO:0000256" key="2">
    <source>
        <dbReference type="ARBA" id="ARBA00001946"/>
    </source>
</evidence>
<dbReference type="KEGG" id="ehx:EMIHUDRAFT_426133"/>
<dbReference type="GO" id="GO:0003977">
    <property type="term" value="F:UDP-N-acetylglucosamine diphosphorylase activity"/>
    <property type="evidence" value="ECO:0007669"/>
    <property type="project" value="TreeGrafter"/>
</dbReference>
<dbReference type="EnsemblProtists" id="EOD09564">
    <property type="protein sequence ID" value="EOD09564"/>
    <property type="gene ID" value="EMIHUDRAFT_426133"/>
</dbReference>
<dbReference type="HOGENOM" id="CLU_016797_0_0_1"/>
<dbReference type="InterPro" id="IPR029044">
    <property type="entry name" value="Nucleotide-diphossugar_trans"/>
</dbReference>
<evidence type="ECO:0000256" key="6">
    <source>
        <dbReference type="ARBA" id="ARBA00039080"/>
    </source>
</evidence>
<name>A0A0D3IE79_EMIH1</name>
<dbReference type="GeneID" id="17255729"/>
<organism evidence="9 10">
    <name type="scientific">Emiliania huxleyi (strain CCMP1516)</name>
    <dbReference type="NCBI Taxonomy" id="280463"/>
    <lineage>
        <taxon>Eukaryota</taxon>
        <taxon>Haptista</taxon>
        <taxon>Haptophyta</taxon>
        <taxon>Prymnesiophyceae</taxon>
        <taxon>Isochrysidales</taxon>
        <taxon>Noelaerhabdaceae</taxon>
        <taxon>Emiliania</taxon>
    </lineage>
</organism>
<dbReference type="SUPFAM" id="SSF53448">
    <property type="entry name" value="Nucleotide-diphospho-sugar transferases"/>
    <property type="match status" value="1"/>
</dbReference>
<reference evidence="10" key="1">
    <citation type="journal article" date="2013" name="Nature">
        <title>Pan genome of the phytoplankton Emiliania underpins its global distribution.</title>
        <authorList>
            <person name="Read B.A."/>
            <person name="Kegel J."/>
            <person name="Klute M.J."/>
            <person name="Kuo A."/>
            <person name="Lefebvre S.C."/>
            <person name="Maumus F."/>
            <person name="Mayer C."/>
            <person name="Miller J."/>
            <person name="Monier A."/>
            <person name="Salamov A."/>
            <person name="Young J."/>
            <person name="Aguilar M."/>
            <person name="Claverie J.M."/>
            <person name="Frickenhaus S."/>
            <person name="Gonzalez K."/>
            <person name="Herman E.K."/>
            <person name="Lin Y.C."/>
            <person name="Napier J."/>
            <person name="Ogata H."/>
            <person name="Sarno A.F."/>
            <person name="Shmutz J."/>
            <person name="Schroeder D."/>
            <person name="de Vargas C."/>
            <person name="Verret F."/>
            <person name="von Dassow P."/>
            <person name="Valentin K."/>
            <person name="Van de Peer Y."/>
            <person name="Wheeler G."/>
            <person name="Dacks J.B."/>
            <person name="Delwiche C.F."/>
            <person name="Dyhrman S.T."/>
            <person name="Glockner G."/>
            <person name="John U."/>
            <person name="Richards T."/>
            <person name="Worden A.Z."/>
            <person name="Zhang X."/>
            <person name="Grigoriev I.V."/>
            <person name="Allen A.E."/>
            <person name="Bidle K."/>
            <person name="Borodovsky M."/>
            <person name="Bowler C."/>
            <person name="Brownlee C."/>
            <person name="Cock J.M."/>
            <person name="Elias M."/>
            <person name="Gladyshev V.N."/>
            <person name="Groth M."/>
            <person name="Guda C."/>
            <person name="Hadaegh A."/>
            <person name="Iglesias-Rodriguez M.D."/>
            <person name="Jenkins J."/>
            <person name="Jones B.M."/>
            <person name="Lawson T."/>
            <person name="Leese F."/>
            <person name="Lindquist E."/>
            <person name="Lobanov A."/>
            <person name="Lomsadze A."/>
            <person name="Malik S.B."/>
            <person name="Marsh M.E."/>
            <person name="Mackinder L."/>
            <person name="Mock T."/>
            <person name="Mueller-Roeber B."/>
            <person name="Pagarete A."/>
            <person name="Parker M."/>
            <person name="Probert I."/>
            <person name="Quesneville H."/>
            <person name="Raines C."/>
            <person name="Rensing S.A."/>
            <person name="Riano-Pachon D.M."/>
            <person name="Richier S."/>
            <person name="Rokitta S."/>
            <person name="Shiraiwa Y."/>
            <person name="Soanes D.M."/>
            <person name="van der Giezen M."/>
            <person name="Wahlund T.M."/>
            <person name="Williams B."/>
            <person name="Wilson W."/>
            <person name="Wolfe G."/>
            <person name="Wurch L.L."/>
        </authorList>
    </citation>
    <scope>NUCLEOTIDE SEQUENCE</scope>
</reference>
<dbReference type="InterPro" id="IPR039741">
    <property type="entry name" value="UDP-sugar_pyrophosphorylase"/>
</dbReference>
<dbReference type="Gene3D" id="3.90.550.10">
    <property type="entry name" value="Spore Coat Polysaccharide Biosynthesis Protein SpsA, Chain A"/>
    <property type="match status" value="1"/>
</dbReference>
<evidence type="ECO:0000256" key="8">
    <source>
        <dbReference type="SAM" id="MobiDB-lite"/>
    </source>
</evidence>
<dbReference type="GO" id="GO:0051748">
    <property type="term" value="F:UTP-monosaccharide-1-phosphate uridylyltransferase activity"/>
    <property type="evidence" value="ECO:0007669"/>
    <property type="project" value="UniProtKB-EC"/>
</dbReference>
<evidence type="ECO:0000256" key="4">
    <source>
        <dbReference type="ARBA" id="ARBA00022695"/>
    </source>
</evidence>
<evidence type="ECO:0000256" key="5">
    <source>
        <dbReference type="ARBA" id="ARBA00038047"/>
    </source>
</evidence>
<sequence>MSEISVSVSSGLTEDQLDRLAGLERLDALDRRDRRDACAAAEAAAVRLGRLDRLDSFDAEAQGRALLKRLVDECGQEHLVSGWPRDRAASADERRLQSQLLALHRSLAGGLDGYVCRARELLEASRLGRNPLDGYSPSLPVGETLDFGRGAFLKYEEEGLAAMRGAAGTLAAGGLGERLGASGIKLDLPAELATGTSFLALYAQHILALGAAAGSAACLPLVLMTSDDTHARTLASLEAGDYFGLDRRRVFLLRQQAVPCLADAGAALAVDPSDASHAWTAAPRRHGEVHRLLHSSGLAAKLHGDGCTHLVFFQDTNGAVWALRRPPSFSVHSRLVFNAVPAALGVSVRRGLALNFVSVRRRAGDASGALIELVRERGGGDGGGRVLANVEYNQLEPLLRAASAGASGDEPDPATGWSPYPGNCNQLVVALRPYVEVLAASGGVVPEFVNPKYSDASRSGFKKPTRLECMMQDLPWLLHRHAPPHAAPVSFTAMDGAFTYAPAKNSLHEARKNAAAGRSPASAPSAGSTFSRERRAILRLAGAALPPPAEATVAGVQRLPATPWVVLTPAFKPSVGIALSRFSGGAAISLTASSGLLLDGDITVQSLSLDGALRISAVRGARVTVRALRVRNAGWRVRELSPEEAADEATPEVLRLRGYALDVLEERVLHFGVPGEHIVDEA</sequence>
<keyword evidence="3" id="KW-0808">Transferase</keyword>
<accession>A0A0D3IE79</accession>
<evidence type="ECO:0000313" key="9">
    <source>
        <dbReference type="EnsemblProtists" id="EOD09564"/>
    </source>
</evidence>
<dbReference type="Proteomes" id="UP000013827">
    <property type="component" value="Unassembled WGS sequence"/>
</dbReference>
<comment type="cofactor">
    <cofactor evidence="2">
        <name>Mg(2+)</name>
        <dbReference type="ChEBI" id="CHEBI:18420"/>
    </cofactor>
</comment>
<reference evidence="9" key="2">
    <citation type="submission" date="2024-10" db="UniProtKB">
        <authorList>
            <consortium name="EnsemblProtists"/>
        </authorList>
    </citation>
    <scope>IDENTIFICATION</scope>
</reference>
<dbReference type="RefSeq" id="XP_005761993.1">
    <property type="nucleotide sequence ID" value="XM_005761936.1"/>
</dbReference>
<evidence type="ECO:0000256" key="7">
    <source>
        <dbReference type="ARBA" id="ARBA00048259"/>
    </source>
</evidence>
<comment type="cofactor">
    <cofactor evidence="1">
        <name>Mn(2+)</name>
        <dbReference type="ChEBI" id="CHEBI:29035"/>
    </cofactor>
</comment>
<dbReference type="EC" id="2.7.7.64" evidence="6"/>
<evidence type="ECO:0000256" key="3">
    <source>
        <dbReference type="ARBA" id="ARBA00022679"/>
    </source>
</evidence>
<dbReference type="InterPro" id="IPR002618">
    <property type="entry name" value="UDPGP_fam"/>
</dbReference>
<dbReference type="Pfam" id="PF01704">
    <property type="entry name" value="UDPGP"/>
    <property type="match status" value="1"/>
</dbReference>
<dbReference type="STRING" id="2903.R1DLI9"/>
<feature type="compositionally biased region" description="Low complexity" evidence="8">
    <location>
        <begin position="514"/>
        <end position="528"/>
    </location>
</feature>
<dbReference type="Gene3D" id="2.160.10.30">
    <property type="match status" value="1"/>
</dbReference>
<dbReference type="PANTHER" id="PTHR11952">
    <property type="entry name" value="UDP- GLUCOSE PYROPHOSPHORYLASE"/>
    <property type="match status" value="1"/>
</dbReference>
<protein>
    <recommendedName>
        <fullName evidence="6">UTP-monosaccharide-1-phosphate uridylyltransferase</fullName>
        <ecNumber evidence="6">2.7.7.64</ecNumber>
    </recommendedName>
</protein>
<keyword evidence="4" id="KW-0548">Nucleotidyltransferase</keyword>
<feature type="region of interest" description="Disordered" evidence="8">
    <location>
        <begin position="509"/>
        <end position="530"/>
    </location>
</feature>
<dbReference type="PaxDb" id="2903-EOD09564"/>
<evidence type="ECO:0000313" key="10">
    <source>
        <dbReference type="Proteomes" id="UP000013827"/>
    </source>
</evidence>
<comment type="catalytic activity">
    <reaction evidence="7">
        <text>a monosaccharide 1-phosphate + UTP + H(+) = a UDP-monosaccharide + diphosphate</text>
        <dbReference type="Rhea" id="RHEA:13205"/>
        <dbReference type="ChEBI" id="CHEBI:15378"/>
        <dbReference type="ChEBI" id="CHEBI:33019"/>
        <dbReference type="ChEBI" id="CHEBI:46398"/>
        <dbReference type="ChEBI" id="CHEBI:140358"/>
        <dbReference type="ChEBI" id="CHEBI:140359"/>
        <dbReference type="EC" id="2.7.7.64"/>
    </reaction>
</comment>